<evidence type="ECO:0000313" key="2">
    <source>
        <dbReference type="EMBL" id="TCD14933.1"/>
    </source>
</evidence>
<keyword evidence="3" id="KW-1185">Reference proteome</keyword>
<accession>A0A4R0PDV3</accession>
<dbReference type="OrthoDB" id="7865394at2"/>
<comment type="caution">
    <text evidence="2">The sequence shown here is derived from an EMBL/GenBank/DDBJ whole genome shotgun (WGS) entry which is preliminary data.</text>
</comment>
<sequence length="117" mass="12509">MDSQIRSTLSLARQTHYFDVMRTTIFAFVGLAAIIELGPEGYSAPLTMLVISVTAFGILAGSTALEDVRNLIADLDTEMAQTNFGKGIKARNVKALKAISAILIGLIGVAELYAIFT</sequence>
<protein>
    <submittedName>
        <fullName evidence="2">Uncharacterized protein</fullName>
    </submittedName>
</protein>
<organism evidence="2 3">
    <name type="scientific">Oricola cellulosilytica</name>
    <dbReference type="NCBI Taxonomy" id="1429082"/>
    <lineage>
        <taxon>Bacteria</taxon>
        <taxon>Pseudomonadati</taxon>
        <taxon>Pseudomonadota</taxon>
        <taxon>Alphaproteobacteria</taxon>
        <taxon>Hyphomicrobiales</taxon>
        <taxon>Ahrensiaceae</taxon>
        <taxon>Oricola</taxon>
    </lineage>
</organism>
<dbReference type="AlphaFoldDB" id="A0A4R0PDV3"/>
<dbReference type="EMBL" id="SJST01000002">
    <property type="protein sequence ID" value="TCD14933.1"/>
    <property type="molecule type" value="Genomic_DNA"/>
</dbReference>
<gene>
    <name evidence="2" type="ORF">E0D97_05085</name>
</gene>
<evidence type="ECO:0000256" key="1">
    <source>
        <dbReference type="SAM" id="Phobius"/>
    </source>
</evidence>
<evidence type="ECO:0000313" key="3">
    <source>
        <dbReference type="Proteomes" id="UP000291301"/>
    </source>
</evidence>
<feature type="transmembrane region" description="Helical" evidence="1">
    <location>
        <begin position="95"/>
        <end position="116"/>
    </location>
</feature>
<dbReference type="Proteomes" id="UP000291301">
    <property type="component" value="Unassembled WGS sequence"/>
</dbReference>
<feature type="transmembrane region" description="Helical" evidence="1">
    <location>
        <begin position="20"/>
        <end position="38"/>
    </location>
</feature>
<keyword evidence="1" id="KW-0472">Membrane</keyword>
<keyword evidence="1" id="KW-1133">Transmembrane helix</keyword>
<feature type="transmembrane region" description="Helical" evidence="1">
    <location>
        <begin position="44"/>
        <end position="65"/>
    </location>
</feature>
<reference evidence="2 3" key="1">
    <citation type="journal article" date="2015" name="Antonie Van Leeuwenhoek">
        <title>Oricola cellulosilytica gen. nov., sp. nov., a cellulose-degrading bacterium of the family Phyllobacteriaceae isolated from surface seashore water, and emended descriptions of Mesorhizobium loti and Phyllobacterium myrsinacearum.</title>
        <authorList>
            <person name="Hameed A."/>
            <person name="Shahina M."/>
            <person name="Lai W.A."/>
            <person name="Lin S.Y."/>
            <person name="Young L.S."/>
            <person name="Liu Y.C."/>
            <person name="Hsu Y.H."/>
            <person name="Young C.C."/>
        </authorList>
    </citation>
    <scope>NUCLEOTIDE SEQUENCE [LARGE SCALE GENOMIC DNA]</scope>
    <source>
        <strain evidence="2 3">KCTC 52183</strain>
    </source>
</reference>
<proteinExistence type="predicted"/>
<name>A0A4R0PDV3_9HYPH</name>
<keyword evidence="1" id="KW-0812">Transmembrane</keyword>
<dbReference type="RefSeq" id="WP_131566196.1">
    <property type="nucleotide sequence ID" value="NZ_JAINFK010000003.1"/>
</dbReference>